<dbReference type="Gene3D" id="1.25.40.10">
    <property type="entry name" value="Tetratricopeptide repeat domain"/>
    <property type="match status" value="1"/>
</dbReference>
<reference evidence="2" key="1">
    <citation type="submission" date="2021-01" db="EMBL/GenBank/DDBJ databases">
        <authorList>
            <person name="Corre E."/>
            <person name="Pelletier E."/>
            <person name="Niang G."/>
            <person name="Scheremetjew M."/>
            <person name="Finn R."/>
            <person name="Kale V."/>
            <person name="Holt S."/>
            <person name="Cochrane G."/>
            <person name="Meng A."/>
            <person name="Brown T."/>
            <person name="Cohen L."/>
        </authorList>
    </citation>
    <scope>NUCLEOTIDE SEQUENCE</scope>
    <source>
        <strain evidence="2">CCMP3105</strain>
    </source>
</reference>
<feature type="region of interest" description="Disordered" evidence="1">
    <location>
        <begin position="377"/>
        <end position="450"/>
    </location>
</feature>
<dbReference type="EMBL" id="HBNR01080221">
    <property type="protein sequence ID" value="CAE4657114.1"/>
    <property type="molecule type" value="Transcribed_RNA"/>
</dbReference>
<organism evidence="2">
    <name type="scientific">Alexandrium monilatum</name>
    <dbReference type="NCBI Taxonomy" id="311494"/>
    <lineage>
        <taxon>Eukaryota</taxon>
        <taxon>Sar</taxon>
        <taxon>Alveolata</taxon>
        <taxon>Dinophyceae</taxon>
        <taxon>Gonyaulacales</taxon>
        <taxon>Pyrocystaceae</taxon>
        <taxon>Alexandrium</taxon>
    </lineage>
</organism>
<dbReference type="InterPro" id="IPR011990">
    <property type="entry name" value="TPR-like_helical_dom_sf"/>
</dbReference>
<dbReference type="AlphaFoldDB" id="A0A7S4SVN3"/>
<dbReference type="InterPro" id="IPR036869">
    <property type="entry name" value="J_dom_sf"/>
</dbReference>
<dbReference type="Gene3D" id="1.10.287.110">
    <property type="entry name" value="DnaJ domain"/>
    <property type="match status" value="1"/>
</dbReference>
<name>A0A7S4SVN3_9DINO</name>
<feature type="compositionally biased region" description="Gly residues" evidence="1">
    <location>
        <begin position="433"/>
        <end position="442"/>
    </location>
</feature>
<feature type="region of interest" description="Disordered" evidence="1">
    <location>
        <begin position="74"/>
        <end position="105"/>
    </location>
</feature>
<feature type="compositionally biased region" description="Polar residues" evidence="1">
    <location>
        <begin position="85"/>
        <end position="95"/>
    </location>
</feature>
<sequence>MAEDARWRHTVAGIKMGGFGDGGLPLLLREAERLGGHLLVEGLPAGTPLMAKAAMIELVDVLFEAGMCSLKPGSGARELAEEPTARQTPWRSTGGAQADHQAQEEGQVHVNEVLQQAAELLKGGTFQQVFEALEMVDMCRHELFADTLAEAVLMDRLEAEGLRRYAHHQAEAERYGFAIDGYLEKAIKLDPRRAELYADRARFRLQQACPWLPQDGVFPSEASRAEALQALEDCRLALSLDASLAEAYELQLPVLLASGDLAEAQRVASLGAAAAGDPARAQVLRREHGYARMLHGGLERAEALLTASERQPAEAERVIMGLLAEAGPRLEPPLQRRLEGLLHRARMQRNFEDAYIDKAAKARFDNSWAQLFDPRMAASHKAQDEASPKTPGPPPPRPRGEQVKRSGHGWGTWSGDSATDGQGAGGRKEEGRPGGAWRGGPGNVSEFPQAAAKPKAGATCQALGAPPQGLAGNGGGLAPERWEEQFPLIIAGIERCLEGLQGRDRSRMLRQLFLEWHPDKRPREEGLATKVFQWLQEVKEQPV</sequence>
<evidence type="ECO:0000256" key="1">
    <source>
        <dbReference type="SAM" id="MobiDB-lite"/>
    </source>
</evidence>
<accession>A0A7S4SVN3</accession>
<proteinExistence type="predicted"/>
<protein>
    <submittedName>
        <fullName evidence="2">Uncharacterized protein</fullName>
    </submittedName>
</protein>
<gene>
    <name evidence="2" type="ORF">AMON00008_LOCUS57281</name>
</gene>
<evidence type="ECO:0000313" key="2">
    <source>
        <dbReference type="EMBL" id="CAE4657114.1"/>
    </source>
</evidence>